<evidence type="ECO:0000313" key="1">
    <source>
        <dbReference type="EMBL" id="RUT72604.1"/>
    </source>
</evidence>
<feature type="non-terminal residue" evidence="1">
    <location>
        <position position="1"/>
    </location>
</feature>
<evidence type="ECO:0000313" key="2">
    <source>
        <dbReference type="Proteomes" id="UP000282985"/>
    </source>
</evidence>
<keyword evidence="2" id="KW-1185">Reference proteome</keyword>
<dbReference type="AlphaFoldDB" id="A0A434AE20"/>
<comment type="caution">
    <text evidence="1">The sequence shown here is derived from an EMBL/GenBank/DDBJ whole genome shotgun (WGS) entry which is preliminary data.</text>
</comment>
<dbReference type="RefSeq" id="WP_209319971.1">
    <property type="nucleotide sequence ID" value="NZ_RJJX01000270.1"/>
</dbReference>
<gene>
    <name evidence="1" type="ORF">DLK05_17550</name>
</gene>
<proteinExistence type="predicted"/>
<sequence length="136" mass="15823">TAIFNAEEAEYHFQVNENLYLDSIDYKVKKRSKEYNALTSVLKRNLKNHLKNCKAKYAEKITKRYVTALSRLKSEKLLSDVPKLYDQIPGIRPNLLIYLSELGHKKKTSEAVLNIIKDLNVYDDISLFQVCRLVTD</sequence>
<name>A0A434AE20_9BACT</name>
<accession>A0A434AE20</accession>
<protein>
    <submittedName>
        <fullName evidence="1">Uncharacterized protein</fullName>
    </submittedName>
</protein>
<dbReference type="Proteomes" id="UP000282985">
    <property type="component" value="Unassembled WGS sequence"/>
</dbReference>
<organism evidence="1 2">
    <name type="scientific">Ancylomarina longa</name>
    <dbReference type="NCBI Taxonomy" id="2487017"/>
    <lineage>
        <taxon>Bacteria</taxon>
        <taxon>Pseudomonadati</taxon>
        <taxon>Bacteroidota</taxon>
        <taxon>Bacteroidia</taxon>
        <taxon>Marinilabiliales</taxon>
        <taxon>Marinifilaceae</taxon>
        <taxon>Ancylomarina</taxon>
    </lineage>
</organism>
<dbReference type="EMBL" id="RJJX01000270">
    <property type="protein sequence ID" value="RUT72604.1"/>
    <property type="molecule type" value="Genomic_DNA"/>
</dbReference>
<feature type="non-terminal residue" evidence="1">
    <location>
        <position position="136"/>
    </location>
</feature>
<reference evidence="1 2" key="1">
    <citation type="submission" date="2018-11" db="EMBL/GenBank/DDBJ databases">
        <title>Parancylomarina longa gen. nov., sp. nov., isolated from sediments of southern Okinawa.</title>
        <authorList>
            <person name="Fu T."/>
        </authorList>
    </citation>
    <scope>NUCLEOTIDE SEQUENCE [LARGE SCALE GENOMIC DNA]</scope>
    <source>
        <strain evidence="1 2">T3-2 S1-C</strain>
    </source>
</reference>